<accession>A0A1L0C4Y1</accession>
<dbReference type="InterPro" id="IPR011012">
    <property type="entry name" value="Longin-like_dom_sf"/>
</dbReference>
<reference evidence="1 2" key="1">
    <citation type="submission" date="2016-10" db="EMBL/GenBank/DDBJ databases">
        <authorList>
            <person name="de Groot N.N."/>
        </authorList>
    </citation>
    <scope>NUCLEOTIDE SEQUENCE [LARGE SCALE GENOMIC DNA]</scope>
    <source>
        <strain evidence="1 2">PYCC 4715</strain>
    </source>
</reference>
<dbReference type="AlphaFoldDB" id="A0A1L0C4Y1"/>
<evidence type="ECO:0000313" key="2">
    <source>
        <dbReference type="Proteomes" id="UP000182259"/>
    </source>
</evidence>
<dbReference type="InterPro" id="IPR006722">
    <property type="entry name" value="Sedlin"/>
</dbReference>
<protein>
    <submittedName>
        <fullName evidence="1">CIC11C00000004121</fullName>
    </submittedName>
</protein>
<dbReference type="Proteomes" id="UP000182259">
    <property type="component" value="Chromosome VII"/>
</dbReference>
<name>A0A1L0C4Y1_9ASCO</name>
<dbReference type="Pfam" id="PF04628">
    <property type="entry name" value="Sedlin_N"/>
    <property type="match status" value="1"/>
</dbReference>
<dbReference type="GO" id="GO:0006888">
    <property type="term" value="P:endoplasmic reticulum to Golgi vesicle-mediated transport"/>
    <property type="evidence" value="ECO:0007669"/>
    <property type="project" value="InterPro"/>
</dbReference>
<dbReference type="PANTHER" id="PTHR12403">
    <property type="entry name" value="TRAFFICKING PROTEIN PARTICLE COMPLEX SUBUNIT 2"/>
    <property type="match status" value="1"/>
</dbReference>
<gene>
    <name evidence="1" type="ORF">SAMEA4029009_CIC11G00000004121</name>
</gene>
<proteinExistence type="predicted"/>
<sequence length="157" mass="17693">MSSYYFAIIGTRDNPIYELELSSFKSSAKIVPGESQFSPKIKELLPFITNSSLDLIEDAQWTTGSFHLGKVDAFYGLQISAFITQGNIKFVLCYDSVGNVDSALSGSKHDDGVIKQFFVETYDYYVKALLNPFYSVNDSLVSPDFDYRIKSLARKYL</sequence>
<dbReference type="SUPFAM" id="SSF64356">
    <property type="entry name" value="SNARE-like"/>
    <property type="match status" value="1"/>
</dbReference>
<organism evidence="1 2">
    <name type="scientific">Sungouiella intermedia</name>
    <dbReference type="NCBI Taxonomy" id="45354"/>
    <lineage>
        <taxon>Eukaryota</taxon>
        <taxon>Fungi</taxon>
        <taxon>Dikarya</taxon>
        <taxon>Ascomycota</taxon>
        <taxon>Saccharomycotina</taxon>
        <taxon>Pichiomycetes</taxon>
        <taxon>Metschnikowiaceae</taxon>
        <taxon>Sungouiella</taxon>
    </lineage>
</organism>
<dbReference type="CDD" id="cd14825">
    <property type="entry name" value="TRAPPC2_sedlin"/>
    <property type="match status" value="1"/>
</dbReference>
<dbReference type="Gene3D" id="3.30.450.70">
    <property type="match status" value="1"/>
</dbReference>
<dbReference type="EMBL" id="LT635770">
    <property type="protein sequence ID" value="SGZ58681.1"/>
    <property type="molecule type" value="Genomic_DNA"/>
</dbReference>
<dbReference type="GO" id="GO:0005737">
    <property type="term" value="C:cytoplasm"/>
    <property type="evidence" value="ECO:0007669"/>
    <property type="project" value="GOC"/>
</dbReference>
<evidence type="ECO:0000313" key="1">
    <source>
        <dbReference type="EMBL" id="SGZ58681.1"/>
    </source>
</evidence>